<reference evidence="1" key="1">
    <citation type="submission" date="2023-10" db="EMBL/GenBank/DDBJ databases">
        <authorList>
            <person name="Rodriguez Cubillos JULIANA M."/>
            <person name="De Vega J."/>
        </authorList>
    </citation>
    <scope>NUCLEOTIDE SEQUENCE</scope>
</reference>
<proteinExistence type="predicted"/>
<organism evidence="1 2">
    <name type="scientific">Trifolium pratense</name>
    <name type="common">Red clover</name>
    <dbReference type="NCBI Taxonomy" id="57577"/>
    <lineage>
        <taxon>Eukaryota</taxon>
        <taxon>Viridiplantae</taxon>
        <taxon>Streptophyta</taxon>
        <taxon>Embryophyta</taxon>
        <taxon>Tracheophyta</taxon>
        <taxon>Spermatophyta</taxon>
        <taxon>Magnoliopsida</taxon>
        <taxon>eudicotyledons</taxon>
        <taxon>Gunneridae</taxon>
        <taxon>Pentapetalae</taxon>
        <taxon>rosids</taxon>
        <taxon>fabids</taxon>
        <taxon>Fabales</taxon>
        <taxon>Fabaceae</taxon>
        <taxon>Papilionoideae</taxon>
        <taxon>50 kb inversion clade</taxon>
        <taxon>NPAAA clade</taxon>
        <taxon>Hologalegina</taxon>
        <taxon>IRL clade</taxon>
        <taxon>Trifolieae</taxon>
        <taxon>Trifolium</taxon>
    </lineage>
</organism>
<dbReference type="Proteomes" id="UP001177021">
    <property type="component" value="Unassembled WGS sequence"/>
</dbReference>
<evidence type="ECO:0000313" key="2">
    <source>
        <dbReference type="Proteomes" id="UP001177021"/>
    </source>
</evidence>
<dbReference type="EMBL" id="CASHSV030000076">
    <property type="protein sequence ID" value="CAJ2645374.1"/>
    <property type="molecule type" value="Genomic_DNA"/>
</dbReference>
<sequence length="386" mass="44223">MYVIKTMKLARKNQEDRLSGLPVSVIVHILSFLNTKEALQTFILSKRWKDIPKYLPILRLSSLHFKSPHSLENLVSQLLSLCRYDHSSALHTVDFIESHDFVEPDILKGIVGHAVSRNVQTLRISITCDIQQFPSCFFSSQTLTSLDLSVHHSIQHRLKIVFPSSLNLPSLTRLFLRNFYFYSSDDDGCVEPFSVLNKLDTLIIEHCRVLTPQILCISSTTLVNLNMQGYQYNYKFQLSTPSLRNFAFGGSPNQKLCVSHPYSIKHLHIDVTDTRNNVRDDAAFLLSWLHELDNIESLTVSSNTLQVLSFAPDLFKVNFTSLCHLESLQVEMKPLTHELNSELSSELHNFIRNSYSKEDTFIPKRVVYFLIQNSLSATVNIIPYDD</sequence>
<accession>A0ACB0JJT6</accession>
<protein>
    <submittedName>
        <fullName evidence="1">Uncharacterized protein</fullName>
    </submittedName>
</protein>
<comment type="caution">
    <text evidence="1">The sequence shown here is derived from an EMBL/GenBank/DDBJ whole genome shotgun (WGS) entry which is preliminary data.</text>
</comment>
<gene>
    <name evidence="1" type="ORF">MILVUS5_LOCUS14277</name>
</gene>
<name>A0ACB0JJT6_TRIPR</name>
<evidence type="ECO:0000313" key="1">
    <source>
        <dbReference type="EMBL" id="CAJ2645374.1"/>
    </source>
</evidence>
<keyword evidence="2" id="KW-1185">Reference proteome</keyword>